<gene>
    <name evidence="1" type="ORF">Amon02_001274000</name>
</gene>
<comment type="caution">
    <text evidence="1">The sequence shown here is derived from an EMBL/GenBank/DDBJ whole genome shotgun (WGS) entry which is preliminary data.</text>
</comment>
<reference evidence="1" key="1">
    <citation type="submission" date="2023-04" db="EMBL/GenBank/DDBJ databases">
        <title>Ambrosiozyma monospora NBRC 10751.</title>
        <authorList>
            <person name="Ichikawa N."/>
            <person name="Sato H."/>
            <person name="Tonouchi N."/>
        </authorList>
    </citation>
    <scope>NUCLEOTIDE SEQUENCE</scope>
    <source>
        <strain evidence="1">NBRC 10751</strain>
    </source>
</reference>
<name>A0ACB5UBN8_AMBMO</name>
<evidence type="ECO:0000313" key="1">
    <source>
        <dbReference type="EMBL" id="GMF06606.1"/>
    </source>
</evidence>
<proteinExistence type="predicted"/>
<dbReference type="EMBL" id="BSXS01015326">
    <property type="protein sequence ID" value="GMF06606.1"/>
    <property type="molecule type" value="Genomic_DNA"/>
</dbReference>
<keyword evidence="2" id="KW-1185">Reference proteome</keyword>
<evidence type="ECO:0000313" key="2">
    <source>
        <dbReference type="Proteomes" id="UP001165064"/>
    </source>
</evidence>
<protein>
    <submittedName>
        <fullName evidence="1">Unnamed protein product</fullName>
    </submittedName>
</protein>
<dbReference type="Proteomes" id="UP001165064">
    <property type="component" value="Unassembled WGS sequence"/>
</dbReference>
<organism evidence="1 2">
    <name type="scientific">Ambrosiozyma monospora</name>
    <name type="common">Yeast</name>
    <name type="synonym">Endomycopsis monosporus</name>
    <dbReference type="NCBI Taxonomy" id="43982"/>
    <lineage>
        <taxon>Eukaryota</taxon>
        <taxon>Fungi</taxon>
        <taxon>Dikarya</taxon>
        <taxon>Ascomycota</taxon>
        <taxon>Saccharomycotina</taxon>
        <taxon>Pichiomycetes</taxon>
        <taxon>Pichiales</taxon>
        <taxon>Pichiaceae</taxon>
        <taxon>Ambrosiozyma</taxon>
    </lineage>
</organism>
<sequence length="160" mass="18302">MQSDVLVNYTPVTSKKYSQEMTPKEVAEKDLLSTVHEMSDIKKRVKFGSIRVSYLRSLVNKKSESTSEYDRLCIICQSQIVVGTLTSCGHRYCKSCLHQWFRVHNTCPVCKKKLSGEDMYSFTFTKNELHGGLLETKKTPDGDEPEEEEMDGTQLKDNGY</sequence>
<accession>A0ACB5UBN8</accession>